<dbReference type="SUPFAM" id="SSF50249">
    <property type="entry name" value="Nucleic acid-binding proteins"/>
    <property type="match status" value="1"/>
</dbReference>
<dbReference type="Pfam" id="PF14635">
    <property type="entry name" value="HHH_7"/>
    <property type="match status" value="1"/>
</dbReference>
<dbReference type="InterPro" id="IPR023323">
    <property type="entry name" value="Tex-like_dom_sf"/>
</dbReference>
<dbReference type="PANTHER" id="PTHR10145:SF6">
    <property type="entry name" value="TRANSCRIPTION ELONGATION FACTOR SPT6"/>
    <property type="match status" value="1"/>
</dbReference>
<evidence type="ECO:0000256" key="5">
    <source>
        <dbReference type="PROSITE-ProRule" id="PRU00191"/>
    </source>
</evidence>
<evidence type="ECO:0000259" key="7">
    <source>
        <dbReference type="PROSITE" id="PS50001"/>
    </source>
</evidence>
<name>A0AA36D0W1_9BILA</name>
<dbReference type="InterPro" id="IPR035019">
    <property type="entry name" value="Spt6_SH2_N"/>
</dbReference>
<feature type="domain" description="S1 motif" evidence="8">
    <location>
        <begin position="1210"/>
        <end position="1270"/>
    </location>
</feature>
<dbReference type="Gene3D" id="1.10.150.850">
    <property type="entry name" value="Spt6, helix-hairpin-helix domain"/>
    <property type="match status" value="1"/>
</dbReference>
<feature type="compositionally biased region" description="Acidic residues" evidence="6">
    <location>
        <begin position="98"/>
        <end position="110"/>
    </location>
</feature>
<dbReference type="GO" id="GO:0008023">
    <property type="term" value="C:transcription elongation factor complex"/>
    <property type="evidence" value="ECO:0007669"/>
    <property type="project" value="TreeGrafter"/>
</dbReference>
<keyword evidence="5" id="KW-0727">SH2 domain</keyword>
<dbReference type="InterPro" id="IPR035420">
    <property type="entry name" value="Spt6_SH2"/>
</dbReference>
<organism evidence="9 10">
    <name type="scientific">Mesorhabditis spiculigera</name>
    <dbReference type="NCBI Taxonomy" id="96644"/>
    <lineage>
        <taxon>Eukaryota</taxon>
        <taxon>Metazoa</taxon>
        <taxon>Ecdysozoa</taxon>
        <taxon>Nematoda</taxon>
        <taxon>Chromadorea</taxon>
        <taxon>Rhabditida</taxon>
        <taxon>Rhabditina</taxon>
        <taxon>Rhabditomorpha</taxon>
        <taxon>Rhabditoidea</taxon>
        <taxon>Rhabditidae</taxon>
        <taxon>Mesorhabditinae</taxon>
        <taxon>Mesorhabditis</taxon>
    </lineage>
</organism>
<dbReference type="Gene3D" id="1.10.3500.10">
    <property type="entry name" value="Tex N-terminal region-like"/>
    <property type="match status" value="1"/>
</dbReference>
<comment type="subcellular location">
    <subcellularLocation>
        <location evidence="1">Nucleus</location>
    </subcellularLocation>
</comment>
<dbReference type="InterPro" id="IPR028231">
    <property type="entry name" value="Spt6_YqgF"/>
</dbReference>
<dbReference type="InterPro" id="IPR012340">
    <property type="entry name" value="NA-bd_OB-fold"/>
</dbReference>
<dbReference type="GO" id="GO:0031491">
    <property type="term" value="F:nucleosome binding"/>
    <property type="evidence" value="ECO:0007669"/>
    <property type="project" value="TreeGrafter"/>
</dbReference>
<dbReference type="CDD" id="cd09918">
    <property type="entry name" value="SH2_Nterm_SPT6_like"/>
    <property type="match status" value="1"/>
</dbReference>
<evidence type="ECO:0000256" key="2">
    <source>
        <dbReference type="ARBA" id="ARBA00009253"/>
    </source>
</evidence>
<gene>
    <name evidence="9" type="ORF">MSPICULIGERA_LOCUS16919</name>
</gene>
<dbReference type="GO" id="GO:0140673">
    <property type="term" value="P:transcription elongation-coupled chromatin remodeling"/>
    <property type="evidence" value="ECO:0007669"/>
    <property type="project" value="InterPro"/>
</dbReference>
<feature type="compositionally biased region" description="Acidic residues" evidence="6">
    <location>
        <begin position="76"/>
        <end position="88"/>
    </location>
</feature>
<dbReference type="GO" id="GO:0003677">
    <property type="term" value="F:DNA binding"/>
    <property type="evidence" value="ECO:0007669"/>
    <property type="project" value="InterPro"/>
</dbReference>
<dbReference type="CDD" id="cd09928">
    <property type="entry name" value="SH2_Cterm_SPT6_like"/>
    <property type="match status" value="1"/>
</dbReference>
<proteinExistence type="inferred from homology"/>
<evidence type="ECO:0000313" key="9">
    <source>
        <dbReference type="EMBL" id="CAJ0578676.1"/>
    </source>
</evidence>
<feature type="compositionally biased region" description="Basic and acidic residues" evidence="6">
    <location>
        <begin position="160"/>
        <end position="171"/>
    </location>
</feature>
<dbReference type="InterPro" id="IPR036860">
    <property type="entry name" value="SH2_dom_sf"/>
</dbReference>
<dbReference type="EMBL" id="CATQJA010002654">
    <property type="protein sequence ID" value="CAJ0578676.1"/>
    <property type="molecule type" value="Genomic_DNA"/>
</dbReference>
<dbReference type="Pfam" id="PF14632">
    <property type="entry name" value="SPT6_acidic"/>
    <property type="match status" value="1"/>
</dbReference>
<feature type="non-terminal residue" evidence="9">
    <location>
        <position position="1"/>
    </location>
</feature>
<evidence type="ECO:0000256" key="1">
    <source>
        <dbReference type="ARBA" id="ARBA00004123"/>
    </source>
</evidence>
<comment type="similarity">
    <text evidence="2">Belongs to the SPT6 family.</text>
</comment>
<feature type="region of interest" description="Disordered" evidence="6">
    <location>
        <begin position="1"/>
        <end position="179"/>
    </location>
</feature>
<dbReference type="SUPFAM" id="SSF55550">
    <property type="entry name" value="SH2 domain"/>
    <property type="match status" value="1"/>
</dbReference>
<feature type="compositionally biased region" description="Acidic residues" evidence="6">
    <location>
        <begin position="53"/>
        <end position="66"/>
    </location>
</feature>
<dbReference type="InterPro" id="IPR028083">
    <property type="entry name" value="Spt6_acidic_N_dom"/>
</dbReference>
<dbReference type="Proteomes" id="UP001177023">
    <property type="component" value="Unassembled WGS sequence"/>
</dbReference>
<dbReference type="FunFam" id="1.10.10.2740:FF:000002">
    <property type="entry name" value="Transcription elongation factor Spt6"/>
    <property type="match status" value="1"/>
</dbReference>
<dbReference type="Pfam" id="PF14633">
    <property type="entry name" value="SH2_2"/>
    <property type="match status" value="1"/>
</dbReference>
<evidence type="ECO:0000259" key="8">
    <source>
        <dbReference type="PROSITE" id="PS50126"/>
    </source>
</evidence>
<feature type="compositionally biased region" description="Basic and acidic residues" evidence="6">
    <location>
        <begin position="1"/>
        <end position="10"/>
    </location>
</feature>
<dbReference type="InterPro" id="IPR037027">
    <property type="entry name" value="YqgF/RNaseH-like_dom_sf"/>
</dbReference>
<accession>A0AA36D0W1</accession>
<dbReference type="Pfam" id="PF00575">
    <property type="entry name" value="S1"/>
    <property type="match status" value="1"/>
</dbReference>
<dbReference type="InterPro" id="IPR032706">
    <property type="entry name" value="Spt6_HHH"/>
</dbReference>
<keyword evidence="4" id="KW-0539">Nucleus</keyword>
<dbReference type="Gene3D" id="1.10.10.650">
    <property type="entry name" value="RuvA domain 2-like"/>
    <property type="match status" value="1"/>
</dbReference>
<dbReference type="InterPro" id="IPR023319">
    <property type="entry name" value="Tex-like_HTH_dom_sf"/>
</dbReference>
<evidence type="ECO:0000256" key="6">
    <source>
        <dbReference type="SAM" id="MobiDB-lite"/>
    </source>
</evidence>
<dbReference type="PROSITE" id="PS50001">
    <property type="entry name" value="SH2"/>
    <property type="match status" value="1"/>
</dbReference>
<dbReference type="Pfam" id="PF17674">
    <property type="entry name" value="HHH_9"/>
    <property type="match status" value="1"/>
</dbReference>
<evidence type="ECO:0000313" key="10">
    <source>
        <dbReference type="Proteomes" id="UP001177023"/>
    </source>
</evidence>
<dbReference type="Gene3D" id="2.40.50.140">
    <property type="entry name" value="Nucleic acid-binding proteins"/>
    <property type="match status" value="1"/>
</dbReference>
<dbReference type="PIRSF" id="PIRSF036947">
    <property type="entry name" value="Spt6"/>
    <property type="match status" value="1"/>
</dbReference>
<dbReference type="InterPro" id="IPR010994">
    <property type="entry name" value="RuvA_2-like"/>
</dbReference>
<dbReference type="FunFam" id="1.10.150.850:FF:000001">
    <property type="entry name" value="Transcription elongation factor spt6"/>
    <property type="match status" value="1"/>
</dbReference>
<dbReference type="Gene3D" id="1.10.10.2740">
    <property type="entry name" value="Spt6, Death-like domain"/>
    <property type="match status" value="1"/>
</dbReference>
<dbReference type="InterPro" id="IPR003029">
    <property type="entry name" value="S1_domain"/>
</dbReference>
<dbReference type="InterPro" id="IPR035018">
    <property type="entry name" value="Spt6_SH2_C"/>
</dbReference>
<comment type="caution">
    <text evidence="9">The sequence shown here is derived from an EMBL/GenBank/DDBJ whole genome shotgun (WGS) entry which is preliminary data.</text>
</comment>
<keyword evidence="3" id="KW-0804">Transcription</keyword>
<keyword evidence="10" id="KW-1185">Reference proteome</keyword>
<dbReference type="InterPro" id="IPR012337">
    <property type="entry name" value="RNaseH-like_sf"/>
</dbReference>
<evidence type="ECO:0000256" key="3">
    <source>
        <dbReference type="ARBA" id="ARBA00023163"/>
    </source>
</evidence>
<dbReference type="InterPro" id="IPR028088">
    <property type="entry name" value="Spt6_HTH_DNA-bd_dom"/>
</dbReference>
<evidence type="ECO:0000256" key="4">
    <source>
        <dbReference type="ARBA" id="ARBA00023242"/>
    </source>
</evidence>
<dbReference type="InterPro" id="IPR042066">
    <property type="entry name" value="Spt6_death-like"/>
</dbReference>
<dbReference type="Gene3D" id="3.30.505.10">
    <property type="entry name" value="SH2 domain"/>
    <property type="match status" value="2"/>
</dbReference>
<protein>
    <recommendedName>
        <fullName evidence="11">Suppressor of Ty 6 homolog</fullName>
    </recommendedName>
</protein>
<dbReference type="Pfam" id="PF14641">
    <property type="entry name" value="HTH_44"/>
    <property type="match status" value="1"/>
</dbReference>
<dbReference type="PANTHER" id="PTHR10145">
    <property type="entry name" value="TRANSCRIPTION ELONGATION FACTOR SPT6"/>
    <property type="match status" value="1"/>
</dbReference>
<reference evidence="9" key="1">
    <citation type="submission" date="2023-06" db="EMBL/GenBank/DDBJ databases">
        <authorList>
            <person name="Delattre M."/>
        </authorList>
    </citation>
    <scope>NUCLEOTIDE SEQUENCE</scope>
    <source>
        <strain evidence="9">AF72</strain>
    </source>
</reference>
<dbReference type="InterPro" id="IPR000980">
    <property type="entry name" value="SH2"/>
</dbReference>
<dbReference type="SUPFAM" id="SSF53098">
    <property type="entry name" value="Ribonuclease H-like"/>
    <property type="match status" value="1"/>
</dbReference>
<dbReference type="PROSITE" id="PS50126">
    <property type="entry name" value="S1"/>
    <property type="match status" value="1"/>
</dbReference>
<dbReference type="SUPFAM" id="SSF158832">
    <property type="entry name" value="Tex N-terminal region-like"/>
    <property type="match status" value="1"/>
</dbReference>
<dbReference type="InterPro" id="IPR017072">
    <property type="entry name" value="TF_Spt6"/>
</dbReference>
<dbReference type="Pfam" id="PF14639">
    <property type="entry name" value="YqgF"/>
    <property type="match status" value="1"/>
</dbReference>
<feature type="domain" description="SH2" evidence="7">
    <location>
        <begin position="1318"/>
        <end position="1422"/>
    </location>
</feature>
<evidence type="ECO:0008006" key="11">
    <source>
        <dbReference type="Google" id="ProtNLM"/>
    </source>
</evidence>
<dbReference type="Gene3D" id="3.30.420.140">
    <property type="entry name" value="YqgF/RNase H-like domain"/>
    <property type="match status" value="1"/>
</dbReference>
<dbReference type="GO" id="GO:0034728">
    <property type="term" value="P:nucleosome organization"/>
    <property type="evidence" value="ECO:0007669"/>
    <property type="project" value="TreeGrafter"/>
</dbReference>
<sequence>MSDFIDKQAEESENSYNSEDSDVSAGENQVSKKRKAQESKKRDKKKRKIVSSSDEDDSDEDEDEQAREEMKNFIIDDPEEEQNDDDEVRSERGRRESEEELDDDDMELLDENLGHERRKKRVVDEDDDSDDDRTKIGRKLFGGDDDVGDELPETRGSSRIAHDTHDERQEYSSEDEDNWIVDENRKPRRRVPKEHGIDAAAYDEARDIFGDFRFDDVFGEEGLEQDEIFDEEEGIIDEEEAEEGGRGPANQRAARPEETLLGNIEPSELAKGFLTAQDQKIIEEDSPERYQTRRIPVTPADDSEIEDEAKWIWKYTFDEKNAKTLTCQETCVLQAIKDIRNDRNLSTVQQNRAVEDLRKRGTKCLAELLKLIRNQSFEISFIAFYRKEFIDSMFLLQDLWRLVDMDEKWCHLNQRKGKLRQLMERMKAYQEQTGTFTRRPVTEADFHELDTVETPEQLSDCQAQFDLYYANDVNKLAEWEAARKLEDKSEEEKQENEVKLDLFATKYKASIRSNKYTACLQNNIHEFCKHFGLEPRQIQENIELGGARHEPENEREPPEVVAERYVTATFPTPDDVIRAAVYMLSKEISMLPKVKENLRERYRADVELTTFPTEKGRKIIDDSHPLYKKAYLKNKPISLFEEDQFLYYHVARKDGLLELHLNPTQGLVLIQNFINDNVFYVDRYDTVTEQWNKLRYQVLSEAVDEIIKPALDREIIDKMVDEARGGVIQQITNYMYLKMQHGPYLPKPQERDEDDDDDDDEDHLRVLGIAYSHGIDEASYAALVNQDGVVLTYKRLTHFTKREFPGNPQSEGGRLKAQDIAELKEFIKRRKPHCIVIGGDDLEARRHQFDLQRLVGDMRDSMAIPQAPDVFIAENSHTKVYGHSQMGKNEFPEYPVILREAVSLARYVADPMVELCHLWNDEEDILCMQMHPLQGEVDKGLLREAVRIEFINRVNEVGVDVNKCMEFPHQQNLLQMVCGLGPRKAAHLYKMLRSINEKLESRSNLVMYCQMGPRVFMNCAGFIKINTARISENTDKYVEILDGSRVHPETYEWARKMAVDALEYDDIGDPTAAIEGIIQAPEKLKDLDLEAFAEELKRQNFGNKETTLYDIRRELSLRYADCRPPMTPPEDKVLFKILTKESKNTLFRGKLLMVKVIGVVYRKPDMNDQTKDPIRLDRTNRWLCQWCYTKQFDDVADLYTHLDEGECPGSPKGIRVKLDNGIVGYIANKFLATNPDSFRNPLERVKIGQNIQCRILTVDPDKFSVTLTCRSADLQNEELLDKDEYYDTNAEAEAQRMDAEKTRPKEKVDVFTRNVAHAAFRNVGYRDAERELSMANPGEAIIRPSSKAPNHLTLTWKVADQVYAHVDIIEENKKKHYELGKTLKIGKETYEDLDEILHRYLRPMAAYASDIMTHKNYLATPTGADRSFVEGKLFESRTKNSTIPYIFTPSIEFLGKFLISYLPQVKPRHEFITVTPDGIKFRNIFFNNLGDLLVWFKLHYKDPPANARYPNGGRH</sequence>
<dbReference type="InterPro" id="IPR041692">
    <property type="entry name" value="HHH_9"/>
</dbReference>
<dbReference type="GO" id="GO:0042393">
    <property type="term" value="F:histone binding"/>
    <property type="evidence" value="ECO:0007669"/>
    <property type="project" value="TreeGrafter"/>
</dbReference>
<dbReference type="SUPFAM" id="SSF47781">
    <property type="entry name" value="RuvA domain 2-like"/>
    <property type="match status" value="2"/>
</dbReference>